<name>A0A1H8F646_9RHOB</name>
<accession>A0A1H8F646</accession>
<dbReference type="AlphaFoldDB" id="A0A1H8F646"/>
<dbReference type="Proteomes" id="UP000182160">
    <property type="component" value="Unassembled WGS sequence"/>
</dbReference>
<gene>
    <name evidence="1" type="ORF">SAMN04488077_11467</name>
</gene>
<proteinExistence type="predicted"/>
<organism evidence="1 2">
    <name type="scientific">Roseovarius tolerans</name>
    <dbReference type="NCBI Taxonomy" id="74031"/>
    <lineage>
        <taxon>Bacteria</taxon>
        <taxon>Pseudomonadati</taxon>
        <taxon>Pseudomonadota</taxon>
        <taxon>Alphaproteobacteria</taxon>
        <taxon>Rhodobacterales</taxon>
        <taxon>Roseobacteraceae</taxon>
        <taxon>Roseovarius</taxon>
    </lineage>
</organism>
<sequence length="113" mass="12244">MPKDLFAPSPLSQFVVANCSALTSAASLLGGPEAEQRVKALVDELTLAPAVSRRLNRALDALEDLLSLRHVDDLDRVEAARFAMIDPEHPAVEEVCLLLEGLRAARVAEDSKR</sequence>
<evidence type="ECO:0000313" key="1">
    <source>
        <dbReference type="EMBL" id="SEN26548.1"/>
    </source>
</evidence>
<evidence type="ECO:0000313" key="2">
    <source>
        <dbReference type="Proteomes" id="UP000182160"/>
    </source>
</evidence>
<reference evidence="1 2" key="1">
    <citation type="submission" date="2016-10" db="EMBL/GenBank/DDBJ databases">
        <authorList>
            <person name="de Groot N.N."/>
        </authorList>
    </citation>
    <scope>NUCLEOTIDE SEQUENCE [LARGE SCALE GENOMIC DNA]</scope>
    <source>
        <strain evidence="1 2">DSM 11457</strain>
    </source>
</reference>
<protein>
    <submittedName>
        <fullName evidence="1">Uncharacterized protein</fullName>
    </submittedName>
</protein>
<dbReference type="RefSeq" id="WP_074787441.1">
    <property type="nucleotide sequence ID" value="NZ_FOBO01000014.1"/>
</dbReference>
<dbReference type="EMBL" id="FOBO01000014">
    <property type="protein sequence ID" value="SEN26548.1"/>
    <property type="molecule type" value="Genomic_DNA"/>
</dbReference>